<dbReference type="STRING" id="84035.SAMN05660742_13111"/>
<dbReference type="Proteomes" id="UP000199662">
    <property type="component" value="Unassembled WGS sequence"/>
</dbReference>
<dbReference type="InterPro" id="IPR017753">
    <property type="entry name" value="G3P_DH_GlpC_su"/>
</dbReference>
<name>A0A1H7DB25_9FIRM</name>
<dbReference type="GO" id="GO:0016491">
    <property type="term" value="F:oxidoreductase activity"/>
    <property type="evidence" value="ECO:0007669"/>
    <property type="project" value="UniProtKB-ARBA"/>
</dbReference>
<dbReference type="RefSeq" id="WP_091835871.1">
    <property type="nucleotide sequence ID" value="NZ_FNZK01000031.1"/>
</dbReference>
<dbReference type="GO" id="GO:0016020">
    <property type="term" value="C:membrane"/>
    <property type="evidence" value="ECO:0007669"/>
    <property type="project" value="InterPro"/>
</dbReference>
<dbReference type="AlphaFoldDB" id="A0A1H7DB25"/>
<dbReference type="PROSITE" id="PS51379">
    <property type="entry name" value="4FE4S_FER_2"/>
    <property type="match status" value="1"/>
</dbReference>
<dbReference type="GO" id="GO:0051539">
    <property type="term" value="F:4 iron, 4 sulfur cluster binding"/>
    <property type="evidence" value="ECO:0007669"/>
    <property type="project" value="UniProtKB-KW"/>
</dbReference>
<evidence type="ECO:0000256" key="3">
    <source>
        <dbReference type="ARBA" id="ARBA00022737"/>
    </source>
</evidence>
<dbReference type="GO" id="GO:0009061">
    <property type="term" value="P:anaerobic respiration"/>
    <property type="evidence" value="ECO:0007669"/>
    <property type="project" value="InterPro"/>
</dbReference>
<dbReference type="InterPro" id="IPR017900">
    <property type="entry name" value="4Fe4S_Fe_S_CS"/>
</dbReference>
<dbReference type="InterPro" id="IPR017896">
    <property type="entry name" value="4Fe4S_Fe-S-bd"/>
</dbReference>
<dbReference type="NCBIfam" id="NF008369">
    <property type="entry name" value="PRK11168.1"/>
    <property type="match status" value="1"/>
</dbReference>
<dbReference type="Pfam" id="PF13183">
    <property type="entry name" value="Fer4_8"/>
    <property type="match status" value="1"/>
</dbReference>
<dbReference type="Pfam" id="PF02754">
    <property type="entry name" value="CCG"/>
    <property type="match status" value="2"/>
</dbReference>
<evidence type="ECO:0000256" key="5">
    <source>
        <dbReference type="ARBA" id="ARBA00023014"/>
    </source>
</evidence>
<keyword evidence="1" id="KW-0004">4Fe-4S</keyword>
<evidence type="ECO:0000256" key="2">
    <source>
        <dbReference type="ARBA" id="ARBA00022723"/>
    </source>
</evidence>
<proteinExistence type="predicted"/>
<dbReference type="PANTHER" id="PTHR32479:SF19">
    <property type="entry name" value="ANAEROBIC GLYCEROL-3-PHOSPHATE DEHYDROGENASE SUBUNIT C"/>
    <property type="match status" value="1"/>
</dbReference>
<evidence type="ECO:0000259" key="6">
    <source>
        <dbReference type="PROSITE" id="PS51379"/>
    </source>
</evidence>
<evidence type="ECO:0000256" key="4">
    <source>
        <dbReference type="ARBA" id="ARBA00023004"/>
    </source>
</evidence>
<keyword evidence="5" id="KW-0411">Iron-sulfur</keyword>
<keyword evidence="2" id="KW-0479">Metal-binding</keyword>
<dbReference type="GO" id="GO:0009331">
    <property type="term" value="C:glycerol-3-phosphate dehydrogenase (FAD) complex"/>
    <property type="evidence" value="ECO:0007669"/>
    <property type="project" value="InterPro"/>
</dbReference>
<dbReference type="PROSITE" id="PS00198">
    <property type="entry name" value="4FE4S_FER_1"/>
    <property type="match status" value="1"/>
</dbReference>
<organism evidence="7 8">
    <name type="scientific">Propionispira arboris</name>
    <dbReference type="NCBI Taxonomy" id="84035"/>
    <lineage>
        <taxon>Bacteria</taxon>
        <taxon>Bacillati</taxon>
        <taxon>Bacillota</taxon>
        <taxon>Negativicutes</taxon>
        <taxon>Selenomonadales</taxon>
        <taxon>Selenomonadaceae</taxon>
        <taxon>Propionispira</taxon>
    </lineage>
</organism>
<dbReference type="InterPro" id="IPR004017">
    <property type="entry name" value="Cys_rich_dom"/>
</dbReference>
<dbReference type="Gene3D" id="1.10.1060.10">
    <property type="entry name" value="Alpha-helical ferredoxin"/>
    <property type="match status" value="1"/>
</dbReference>
<accession>A0A1H7DB25</accession>
<evidence type="ECO:0000313" key="8">
    <source>
        <dbReference type="Proteomes" id="UP000199662"/>
    </source>
</evidence>
<sequence>MGTLEENPKGTADYCTACTSCITTCPVSAATSKFRGPKLVGPAQSRMNFAEPDAEASLEYCSNCKNCDISCPSGVAVSTLNMLQRGEYYRSHSHLLRDHILAHGEKMIKMARKIPFGSFFANLGSDLGRKTGMLKLIGIASKRPMPKYASKSFLQQFRAIKQKSYPDKVVFFPGCYINENDPDVGIAFVKVMQKNQYEVIVDENFVCCGSPLVVTGYLDEAEANARINTALIRKWTEQGYPILTCCTSCSLMLKQEYAELFDFPGLHENAKFVYDAGEFLLELHEKNRFDQHFNHEGGSYIYHAPCHLRVQGIGLPALELLSLVPNLVVENADAGCCGISGNYGFKEDKYEISMQVGQELFQKIKESSTDTVISECGTCRMQIEHGTGVKAVHPIEVLSAAYDV</sequence>
<reference evidence="7 8" key="1">
    <citation type="submission" date="2016-10" db="EMBL/GenBank/DDBJ databases">
        <authorList>
            <person name="de Groot N.N."/>
        </authorList>
    </citation>
    <scope>NUCLEOTIDE SEQUENCE [LARGE SCALE GENOMIC DNA]</scope>
    <source>
        <strain evidence="7 8">DSM 2179</strain>
    </source>
</reference>
<protein>
    <submittedName>
        <fullName evidence="7">Glycerol-3-phosphate dehydrogenase subunit C</fullName>
    </submittedName>
</protein>
<dbReference type="GO" id="GO:0046872">
    <property type="term" value="F:metal ion binding"/>
    <property type="evidence" value="ECO:0007669"/>
    <property type="project" value="UniProtKB-KW"/>
</dbReference>
<dbReference type="PANTHER" id="PTHR32479">
    <property type="entry name" value="GLYCOLATE OXIDASE IRON-SULFUR SUBUNIT"/>
    <property type="match status" value="1"/>
</dbReference>
<gene>
    <name evidence="7" type="ORF">SAMN05660742_13111</name>
</gene>
<dbReference type="NCBIfam" id="TIGR03379">
    <property type="entry name" value="glycerol3P_GlpC"/>
    <property type="match status" value="1"/>
</dbReference>
<keyword evidence="3" id="KW-0677">Repeat</keyword>
<dbReference type="EMBL" id="FNZK01000031">
    <property type="protein sequence ID" value="SEJ96762.1"/>
    <property type="molecule type" value="Genomic_DNA"/>
</dbReference>
<keyword evidence="8" id="KW-1185">Reference proteome</keyword>
<evidence type="ECO:0000256" key="1">
    <source>
        <dbReference type="ARBA" id="ARBA00022485"/>
    </source>
</evidence>
<dbReference type="InterPro" id="IPR009051">
    <property type="entry name" value="Helical_ferredxn"/>
</dbReference>
<feature type="domain" description="4Fe-4S ferredoxin-type" evidence="6">
    <location>
        <begin position="6"/>
        <end position="35"/>
    </location>
</feature>
<dbReference type="SUPFAM" id="SSF46548">
    <property type="entry name" value="alpha-helical ferredoxin"/>
    <property type="match status" value="1"/>
</dbReference>
<keyword evidence="4" id="KW-0408">Iron</keyword>
<evidence type="ECO:0000313" key="7">
    <source>
        <dbReference type="EMBL" id="SEJ96762.1"/>
    </source>
</evidence>